<evidence type="ECO:0000259" key="9">
    <source>
        <dbReference type="PROSITE" id="PS00794"/>
    </source>
</evidence>
<evidence type="ECO:0000256" key="8">
    <source>
        <dbReference type="ARBA" id="ARBA00022909"/>
    </source>
</evidence>
<dbReference type="NCBIfam" id="TIGR01498">
    <property type="entry name" value="folK"/>
    <property type="match status" value="1"/>
</dbReference>
<dbReference type="GO" id="GO:0046656">
    <property type="term" value="P:folic acid biosynthetic process"/>
    <property type="evidence" value="ECO:0007669"/>
    <property type="project" value="UniProtKB-KW"/>
</dbReference>
<keyword evidence="8" id="KW-0289">Folate biosynthesis</keyword>
<sequence length="170" mass="19239">MKEAYIALGSNISPKADYLEKSLSRLQEHEDIEVLQASPIYETVPVGYTEQSDFLNMVAHIQTSLSAFKLLEVCQEIEQELGRERTIKWGPRTIDLDILLYNQENIETEQLVIPHPRLHERAFVLVPLAELDPNLIVPVIHKSVSDLLAALADEEKEGIAKWKPKNGGNE</sequence>
<organism evidence="10 11">
    <name type="scientific">Pontibacillus chungwhensis BH030062</name>
    <dbReference type="NCBI Taxonomy" id="1385513"/>
    <lineage>
        <taxon>Bacteria</taxon>
        <taxon>Bacillati</taxon>
        <taxon>Bacillota</taxon>
        <taxon>Bacilli</taxon>
        <taxon>Bacillales</taxon>
        <taxon>Bacillaceae</taxon>
        <taxon>Pontibacillus</taxon>
    </lineage>
</organism>
<dbReference type="PANTHER" id="PTHR43071">
    <property type="entry name" value="2-AMINO-4-HYDROXY-6-HYDROXYMETHYLDIHYDROPTERIDINE PYROPHOSPHOKINASE"/>
    <property type="match status" value="1"/>
</dbReference>
<name>A0A0A2UT42_9BACI</name>
<comment type="caution">
    <text evidence="10">The sequence shown here is derived from an EMBL/GenBank/DDBJ whole genome shotgun (WGS) entry which is preliminary data.</text>
</comment>
<dbReference type="InterPro" id="IPR035907">
    <property type="entry name" value="Hppk_sf"/>
</dbReference>
<dbReference type="SUPFAM" id="SSF55083">
    <property type="entry name" value="6-hydroxymethyl-7,8-dihydropterin pyrophosphokinase, HPPK"/>
    <property type="match status" value="1"/>
</dbReference>
<dbReference type="GO" id="GO:0046654">
    <property type="term" value="P:tetrahydrofolate biosynthetic process"/>
    <property type="evidence" value="ECO:0007669"/>
    <property type="project" value="UniProtKB-UniPathway"/>
</dbReference>
<evidence type="ECO:0000256" key="6">
    <source>
        <dbReference type="ARBA" id="ARBA00022777"/>
    </source>
</evidence>
<dbReference type="STRING" id="1385513.N780_09625"/>
<keyword evidence="7" id="KW-0067">ATP-binding</keyword>
<protein>
    <recommendedName>
        <fullName evidence="3">2-amino-4-hydroxy-6-hydroxymethyldihydropteridine diphosphokinase</fullName>
        <ecNumber evidence="3">2.7.6.3</ecNumber>
    </recommendedName>
</protein>
<dbReference type="GO" id="GO:0005524">
    <property type="term" value="F:ATP binding"/>
    <property type="evidence" value="ECO:0007669"/>
    <property type="project" value="UniProtKB-KW"/>
</dbReference>
<proteinExistence type="predicted"/>
<dbReference type="Pfam" id="PF01288">
    <property type="entry name" value="HPPK"/>
    <property type="match status" value="1"/>
</dbReference>
<dbReference type="PROSITE" id="PS00794">
    <property type="entry name" value="HPPK"/>
    <property type="match status" value="1"/>
</dbReference>
<dbReference type="EC" id="2.7.6.3" evidence="3"/>
<keyword evidence="6 10" id="KW-0418">Kinase</keyword>
<dbReference type="GO" id="GO:0016301">
    <property type="term" value="F:kinase activity"/>
    <property type="evidence" value="ECO:0007669"/>
    <property type="project" value="UniProtKB-KW"/>
</dbReference>
<evidence type="ECO:0000313" key="10">
    <source>
        <dbReference type="EMBL" id="KGP89888.1"/>
    </source>
</evidence>
<evidence type="ECO:0000256" key="2">
    <source>
        <dbReference type="ARBA" id="ARBA00005051"/>
    </source>
</evidence>
<dbReference type="Gene3D" id="3.30.70.560">
    <property type="entry name" value="7,8-Dihydro-6-hydroxymethylpterin-pyrophosphokinase HPPK"/>
    <property type="match status" value="1"/>
</dbReference>
<dbReference type="Proteomes" id="UP000030153">
    <property type="component" value="Unassembled WGS sequence"/>
</dbReference>
<dbReference type="eggNOG" id="COG0801">
    <property type="taxonomic scope" value="Bacteria"/>
</dbReference>
<feature type="domain" description="7,8-dihydro-6-hydroxymethylpterin-pyrophosphokinase" evidence="9">
    <location>
        <begin position="88"/>
        <end position="99"/>
    </location>
</feature>
<dbReference type="EMBL" id="AVBG01000019">
    <property type="protein sequence ID" value="KGP89888.1"/>
    <property type="molecule type" value="Genomic_DNA"/>
</dbReference>
<evidence type="ECO:0000256" key="5">
    <source>
        <dbReference type="ARBA" id="ARBA00022741"/>
    </source>
</evidence>
<evidence type="ECO:0000256" key="3">
    <source>
        <dbReference type="ARBA" id="ARBA00013253"/>
    </source>
</evidence>
<keyword evidence="11" id="KW-1185">Reference proteome</keyword>
<comment type="pathway">
    <text evidence="2">Cofactor biosynthesis; tetrahydrofolate biosynthesis; 2-amino-4-hydroxy-6-hydroxymethyl-7,8-dihydropteridine diphosphate from 7,8-dihydroneopterin triphosphate: step 4/4.</text>
</comment>
<evidence type="ECO:0000256" key="7">
    <source>
        <dbReference type="ARBA" id="ARBA00022840"/>
    </source>
</evidence>
<accession>A0A0A2UT42</accession>
<dbReference type="InterPro" id="IPR000550">
    <property type="entry name" value="Hppk"/>
</dbReference>
<evidence type="ECO:0000313" key="11">
    <source>
        <dbReference type="Proteomes" id="UP000030153"/>
    </source>
</evidence>
<dbReference type="CDD" id="cd00483">
    <property type="entry name" value="HPPK"/>
    <property type="match status" value="1"/>
</dbReference>
<gene>
    <name evidence="10" type="ORF">N780_09625</name>
</gene>
<keyword evidence="5" id="KW-0547">Nucleotide-binding</keyword>
<dbReference type="OrthoDB" id="9808041at2"/>
<dbReference type="RefSeq" id="WP_036787147.1">
    <property type="nucleotide sequence ID" value="NZ_AVBG01000019.1"/>
</dbReference>
<dbReference type="AlphaFoldDB" id="A0A0A2UT42"/>
<dbReference type="UniPathway" id="UPA00077">
    <property type="reaction ID" value="UER00155"/>
</dbReference>
<dbReference type="GO" id="GO:0003848">
    <property type="term" value="F:2-amino-4-hydroxy-6-hydroxymethyldihydropteridine diphosphokinase activity"/>
    <property type="evidence" value="ECO:0007669"/>
    <property type="project" value="UniProtKB-EC"/>
</dbReference>
<evidence type="ECO:0000256" key="1">
    <source>
        <dbReference type="ARBA" id="ARBA00000198"/>
    </source>
</evidence>
<keyword evidence="4" id="KW-0808">Transferase</keyword>
<evidence type="ECO:0000256" key="4">
    <source>
        <dbReference type="ARBA" id="ARBA00022679"/>
    </source>
</evidence>
<dbReference type="PANTHER" id="PTHR43071:SF1">
    <property type="entry name" value="2-AMINO-4-HYDROXY-6-HYDROXYMETHYLDIHYDROPTERIDINE PYROPHOSPHOKINASE"/>
    <property type="match status" value="1"/>
</dbReference>
<comment type="catalytic activity">
    <reaction evidence="1">
        <text>6-hydroxymethyl-7,8-dihydropterin + ATP = (7,8-dihydropterin-6-yl)methyl diphosphate + AMP + H(+)</text>
        <dbReference type="Rhea" id="RHEA:11412"/>
        <dbReference type="ChEBI" id="CHEBI:15378"/>
        <dbReference type="ChEBI" id="CHEBI:30616"/>
        <dbReference type="ChEBI" id="CHEBI:44841"/>
        <dbReference type="ChEBI" id="CHEBI:72950"/>
        <dbReference type="ChEBI" id="CHEBI:456215"/>
        <dbReference type="EC" id="2.7.6.3"/>
    </reaction>
</comment>
<reference evidence="10 11" key="1">
    <citation type="submission" date="2013-08" db="EMBL/GenBank/DDBJ databases">
        <title>Genome of Pontibacillus chungwhensis.</title>
        <authorList>
            <person name="Wang Q."/>
            <person name="Wang G."/>
        </authorList>
    </citation>
    <scope>NUCLEOTIDE SEQUENCE [LARGE SCALE GENOMIC DNA]</scope>
    <source>
        <strain evidence="10 11">BH030062</strain>
    </source>
</reference>